<reference evidence="2 3" key="1">
    <citation type="submission" date="2018-06" db="EMBL/GenBank/DDBJ databases">
        <authorList>
            <consortium name="Pathogen Informatics"/>
            <person name="Doyle S."/>
        </authorList>
    </citation>
    <scope>NUCLEOTIDE SEQUENCE [LARGE SCALE GENOMIC DNA]</scope>
    <source>
        <strain evidence="2 3">NCTC11807</strain>
    </source>
</reference>
<keyword evidence="1" id="KW-1133">Transmembrane helix</keyword>
<proteinExistence type="predicted"/>
<dbReference type="InterPro" id="IPR021008">
    <property type="entry name" value="DltX"/>
</dbReference>
<evidence type="ECO:0000313" key="2">
    <source>
        <dbReference type="EMBL" id="SUM73377.1"/>
    </source>
</evidence>
<gene>
    <name evidence="2" type="ORF">NCTC11807_02120</name>
</gene>
<keyword evidence="3" id="KW-1185">Reference proteome</keyword>
<keyword evidence="1" id="KW-0472">Membrane</keyword>
<name>A0A380H982_9STAP</name>
<dbReference type="GeneID" id="63935927"/>
<evidence type="ECO:0000256" key="1">
    <source>
        <dbReference type="SAM" id="Phobius"/>
    </source>
</evidence>
<keyword evidence="1" id="KW-0812">Transmembrane</keyword>
<dbReference type="RefSeq" id="WP_115313730.1">
    <property type="nucleotide sequence ID" value="NZ_CP066042.1"/>
</dbReference>
<dbReference type="Pfam" id="PF12459">
    <property type="entry name" value="DltX"/>
    <property type="match status" value="1"/>
</dbReference>
<protein>
    <submittedName>
        <fullName evidence="2">D-Ala-teichoic acid biosynthesis family protein</fullName>
    </submittedName>
</protein>
<sequence length="51" mass="6047">MKLKGKETSNNKHFEKMKPYLITLLYLAIFIALYLIYGSGDTHNNFIYNEF</sequence>
<accession>A0A380H982</accession>
<dbReference type="Proteomes" id="UP000255425">
    <property type="component" value="Unassembled WGS sequence"/>
</dbReference>
<dbReference type="EMBL" id="UHDZ01000001">
    <property type="protein sequence ID" value="SUM73377.1"/>
    <property type="molecule type" value="Genomic_DNA"/>
</dbReference>
<evidence type="ECO:0000313" key="3">
    <source>
        <dbReference type="Proteomes" id="UP000255425"/>
    </source>
</evidence>
<organism evidence="2 3">
    <name type="scientific">Staphylococcus saccharolyticus</name>
    <dbReference type="NCBI Taxonomy" id="33028"/>
    <lineage>
        <taxon>Bacteria</taxon>
        <taxon>Bacillati</taxon>
        <taxon>Bacillota</taxon>
        <taxon>Bacilli</taxon>
        <taxon>Bacillales</taxon>
        <taxon>Staphylococcaceae</taxon>
        <taxon>Staphylococcus</taxon>
    </lineage>
</organism>
<dbReference type="AlphaFoldDB" id="A0A380H982"/>
<feature type="transmembrane region" description="Helical" evidence="1">
    <location>
        <begin position="20"/>
        <end position="37"/>
    </location>
</feature>